<protein>
    <submittedName>
        <fullName evidence="3">Uncharacterized protein</fullName>
    </submittedName>
</protein>
<keyword evidence="2" id="KW-1133">Transmembrane helix</keyword>
<feature type="region of interest" description="Disordered" evidence="1">
    <location>
        <begin position="103"/>
        <end position="129"/>
    </location>
</feature>
<organism evidence="3 4">
    <name type="scientific">Streptomyces cathayae</name>
    <dbReference type="NCBI Taxonomy" id="3031124"/>
    <lineage>
        <taxon>Bacteria</taxon>
        <taxon>Bacillati</taxon>
        <taxon>Actinomycetota</taxon>
        <taxon>Actinomycetes</taxon>
        <taxon>Kitasatosporales</taxon>
        <taxon>Streptomycetaceae</taxon>
        <taxon>Streptomyces</taxon>
    </lineage>
</organism>
<dbReference type="RefSeq" id="WP_279336447.1">
    <property type="nucleotide sequence ID" value="NZ_CP121682.1"/>
</dbReference>
<dbReference type="EMBL" id="CP121682">
    <property type="protein sequence ID" value="WGD43395.1"/>
    <property type="molecule type" value="Genomic_DNA"/>
</dbReference>
<name>A0ABY8K546_9ACTN</name>
<accession>A0ABY8K546</accession>
<feature type="region of interest" description="Disordered" evidence="1">
    <location>
        <begin position="1"/>
        <end position="63"/>
    </location>
</feature>
<gene>
    <name evidence="3" type="ORF">PYS65_26515</name>
</gene>
<dbReference type="Proteomes" id="UP001216440">
    <property type="component" value="Chromosome"/>
</dbReference>
<keyword evidence="2" id="KW-0472">Membrane</keyword>
<feature type="compositionally biased region" description="Low complexity" evidence="1">
    <location>
        <begin position="1"/>
        <end position="17"/>
    </location>
</feature>
<evidence type="ECO:0000256" key="1">
    <source>
        <dbReference type="SAM" id="MobiDB-lite"/>
    </source>
</evidence>
<feature type="compositionally biased region" description="Basic and acidic residues" evidence="1">
    <location>
        <begin position="18"/>
        <end position="29"/>
    </location>
</feature>
<sequence length="129" mass="13702">MTSPEAQTQPPQQQAPAEHPEEKRTDGKLLHLRTARIPIPYVTPGDKFSHARRAVPAPKATSLLPSPRKLALYGILGGMTVAGAIGWPVAVAVGAATEVITREQAARQHQGHGHTERTETAAPPQQATA</sequence>
<keyword evidence="2" id="KW-0812">Transmembrane</keyword>
<evidence type="ECO:0000313" key="4">
    <source>
        <dbReference type="Proteomes" id="UP001216440"/>
    </source>
</evidence>
<feature type="compositionally biased region" description="Low complexity" evidence="1">
    <location>
        <begin position="120"/>
        <end position="129"/>
    </location>
</feature>
<proteinExistence type="predicted"/>
<keyword evidence="4" id="KW-1185">Reference proteome</keyword>
<evidence type="ECO:0000313" key="3">
    <source>
        <dbReference type="EMBL" id="WGD43395.1"/>
    </source>
</evidence>
<evidence type="ECO:0000256" key="2">
    <source>
        <dbReference type="SAM" id="Phobius"/>
    </source>
</evidence>
<feature type="transmembrane region" description="Helical" evidence="2">
    <location>
        <begin position="70"/>
        <end position="97"/>
    </location>
</feature>
<reference evidence="3 4" key="1">
    <citation type="submission" date="2023-03" db="EMBL/GenBank/DDBJ databases">
        <authorList>
            <person name="Mo P."/>
        </authorList>
    </citation>
    <scope>NUCLEOTIDE SEQUENCE [LARGE SCALE GENOMIC DNA]</scope>
    <source>
        <strain evidence="3 4">HUAS 5</strain>
    </source>
</reference>